<feature type="compositionally biased region" description="Polar residues" evidence="1">
    <location>
        <begin position="605"/>
        <end position="617"/>
    </location>
</feature>
<feature type="compositionally biased region" description="Polar residues" evidence="1">
    <location>
        <begin position="987"/>
        <end position="999"/>
    </location>
</feature>
<proteinExistence type="predicted"/>
<feature type="region of interest" description="Disordered" evidence="1">
    <location>
        <begin position="880"/>
        <end position="1005"/>
    </location>
</feature>
<feature type="region of interest" description="Disordered" evidence="1">
    <location>
        <begin position="1345"/>
        <end position="1369"/>
    </location>
</feature>
<feature type="compositionally biased region" description="Basic and acidic residues" evidence="1">
    <location>
        <begin position="923"/>
        <end position="942"/>
    </location>
</feature>
<feature type="compositionally biased region" description="Basic and acidic residues" evidence="1">
    <location>
        <begin position="1792"/>
        <end position="1802"/>
    </location>
</feature>
<feature type="region of interest" description="Disordered" evidence="1">
    <location>
        <begin position="1771"/>
        <end position="1802"/>
    </location>
</feature>
<dbReference type="EMBL" id="MU865916">
    <property type="protein sequence ID" value="KAK4454642.1"/>
    <property type="molecule type" value="Genomic_DNA"/>
</dbReference>
<dbReference type="Proteomes" id="UP001321760">
    <property type="component" value="Unassembled WGS sequence"/>
</dbReference>
<feature type="compositionally biased region" description="Acidic residues" evidence="1">
    <location>
        <begin position="1407"/>
        <end position="1418"/>
    </location>
</feature>
<evidence type="ECO:0000256" key="1">
    <source>
        <dbReference type="SAM" id="MobiDB-lite"/>
    </source>
</evidence>
<gene>
    <name evidence="2" type="ORF">QBC34DRAFT_392254</name>
</gene>
<feature type="region of interest" description="Disordered" evidence="1">
    <location>
        <begin position="805"/>
        <end position="867"/>
    </location>
</feature>
<feature type="compositionally biased region" description="Basic and acidic residues" evidence="1">
    <location>
        <begin position="1546"/>
        <end position="1557"/>
    </location>
</feature>
<reference evidence="2" key="2">
    <citation type="submission" date="2023-05" db="EMBL/GenBank/DDBJ databases">
        <authorList>
            <consortium name="Lawrence Berkeley National Laboratory"/>
            <person name="Steindorff A."/>
            <person name="Hensen N."/>
            <person name="Bonometti L."/>
            <person name="Westerberg I."/>
            <person name="Brannstrom I.O."/>
            <person name="Guillou S."/>
            <person name="Cros-Aarteil S."/>
            <person name="Calhoun S."/>
            <person name="Haridas S."/>
            <person name="Kuo A."/>
            <person name="Mondo S."/>
            <person name="Pangilinan J."/>
            <person name="Riley R."/>
            <person name="Labutti K."/>
            <person name="Andreopoulos B."/>
            <person name="Lipzen A."/>
            <person name="Chen C."/>
            <person name="Yanf M."/>
            <person name="Daum C."/>
            <person name="Ng V."/>
            <person name="Clum A."/>
            <person name="Ohm R."/>
            <person name="Martin F."/>
            <person name="Silar P."/>
            <person name="Natvig D."/>
            <person name="Lalanne C."/>
            <person name="Gautier V."/>
            <person name="Ament-Velasquez S.L."/>
            <person name="Kruys A."/>
            <person name="Hutchinson M.I."/>
            <person name="Powell A.J."/>
            <person name="Barry K."/>
            <person name="Miller A.N."/>
            <person name="Grigoriev I.V."/>
            <person name="Debuchy R."/>
            <person name="Gladieux P."/>
            <person name="Thoren M.H."/>
            <person name="Johannesson H."/>
        </authorList>
    </citation>
    <scope>NUCLEOTIDE SEQUENCE</scope>
    <source>
        <strain evidence="2">PSN243</strain>
    </source>
</reference>
<evidence type="ECO:0008006" key="4">
    <source>
        <dbReference type="Google" id="ProtNLM"/>
    </source>
</evidence>
<feature type="compositionally biased region" description="Low complexity" evidence="1">
    <location>
        <begin position="880"/>
        <end position="890"/>
    </location>
</feature>
<feature type="compositionally biased region" description="Polar residues" evidence="1">
    <location>
        <begin position="835"/>
        <end position="854"/>
    </location>
</feature>
<protein>
    <recommendedName>
        <fullName evidence="4">Pt repeat family protein</fullName>
    </recommendedName>
</protein>
<evidence type="ECO:0000313" key="2">
    <source>
        <dbReference type="EMBL" id="KAK4454642.1"/>
    </source>
</evidence>
<organism evidence="2 3">
    <name type="scientific">Podospora aff. communis PSN243</name>
    <dbReference type="NCBI Taxonomy" id="3040156"/>
    <lineage>
        <taxon>Eukaryota</taxon>
        <taxon>Fungi</taxon>
        <taxon>Dikarya</taxon>
        <taxon>Ascomycota</taxon>
        <taxon>Pezizomycotina</taxon>
        <taxon>Sordariomycetes</taxon>
        <taxon>Sordariomycetidae</taxon>
        <taxon>Sordariales</taxon>
        <taxon>Podosporaceae</taxon>
        <taxon>Podospora</taxon>
    </lineage>
</organism>
<reference evidence="2" key="1">
    <citation type="journal article" date="2023" name="Mol. Phylogenet. Evol.">
        <title>Genome-scale phylogeny and comparative genomics of the fungal order Sordariales.</title>
        <authorList>
            <person name="Hensen N."/>
            <person name="Bonometti L."/>
            <person name="Westerberg I."/>
            <person name="Brannstrom I.O."/>
            <person name="Guillou S."/>
            <person name="Cros-Aarteil S."/>
            <person name="Calhoun S."/>
            <person name="Haridas S."/>
            <person name="Kuo A."/>
            <person name="Mondo S."/>
            <person name="Pangilinan J."/>
            <person name="Riley R."/>
            <person name="LaButti K."/>
            <person name="Andreopoulos B."/>
            <person name="Lipzen A."/>
            <person name="Chen C."/>
            <person name="Yan M."/>
            <person name="Daum C."/>
            <person name="Ng V."/>
            <person name="Clum A."/>
            <person name="Steindorff A."/>
            <person name="Ohm R.A."/>
            <person name="Martin F."/>
            <person name="Silar P."/>
            <person name="Natvig D.O."/>
            <person name="Lalanne C."/>
            <person name="Gautier V."/>
            <person name="Ament-Velasquez S.L."/>
            <person name="Kruys A."/>
            <person name="Hutchinson M.I."/>
            <person name="Powell A.J."/>
            <person name="Barry K."/>
            <person name="Miller A.N."/>
            <person name="Grigoriev I.V."/>
            <person name="Debuchy R."/>
            <person name="Gladieux P."/>
            <person name="Hiltunen Thoren M."/>
            <person name="Johannesson H."/>
        </authorList>
    </citation>
    <scope>NUCLEOTIDE SEQUENCE</scope>
    <source>
        <strain evidence="2">PSN243</strain>
    </source>
</reference>
<comment type="caution">
    <text evidence="2">The sequence shown here is derived from an EMBL/GenBank/DDBJ whole genome shotgun (WGS) entry which is preliminary data.</text>
</comment>
<feature type="compositionally biased region" description="Polar residues" evidence="1">
    <location>
        <begin position="584"/>
        <end position="599"/>
    </location>
</feature>
<feature type="compositionally biased region" description="Polar residues" evidence="1">
    <location>
        <begin position="1640"/>
        <end position="1651"/>
    </location>
</feature>
<feature type="region of interest" description="Disordered" evidence="1">
    <location>
        <begin position="521"/>
        <end position="620"/>
    </location>
</feature>
<feature type="compositionally biased region" description="Polar residues" evidence="1">
    <location>
        <begin position="911"/>
        <end position="922"/>
    </location>
</feature>
<feature type="region of interest" description="Disordered" evidence="1">
    <location>
        <begin position="1382"/>
        <end position="1436"/>
    </location>
</feature>
<accession>A0AAV9H4I9</accession>
<keyword evidence="3" id="KW-1185">Reference proteome</keyword>
<sequence length="1829" mass="197658">MAWWDSKNRHRSLGATSRVCSPVAFAPAASVPSPAISPKTKRRLALGDAFPVLEPEPRRSTNMTMDQRRAQLSPVFEAQPALPSVPALVVHVEIQFTDPVIRSRYTRSYGSSPDFAPSPRICKGLLRRIERCSEELLTRKDSGALGMFKDGTFERKPLRYEMAFRISTREGGEWAERTYRSYQKQPLTISLTKDIIVATHRIIGLFLRRHDKNFRWLDGSVRDASIEGPQTMSPSVDGPLSLLCVPRSRFIETTQSFEFVPGYSIELSFRSRDPRRPLPLFAKQVQITSEQTAPLTLFLSEDMLWLGMQAVNHQLEPKKQDFDTHLGSCRGGECHHSDEESLRVELRVTNNLGPVHNDMCRTVQSKLALFPDTHDCQQFFQVIETELRRIRDEADRKLNVLNDFELRVVELKGSGWSVRQPAVFSLDSSTSYGRRTIQAALDRVQTGIADVLRGFDVAIHISAHKRGHLILDKAIVAHAKRGIPREVFSSPADEQDVFTSRLKARIQQDIDKVFEDTCSIDDIPEEDQRPTTPCTVVLTEGGTPEPSDFGSLPTSPIKNSPKPHVQRMFSLSSRRSTRADTESLRSAGSNNDLRSTGDASENRSSKAASVTSDNVSEGPSILYEERPPLYLTSPIKPAQRRFPLVSRRYSSRISNVSNASTLIEEFQGGFGDMTGSTGSAHEEAVKQVELGNVDVEAPEAKRAPEDESLQGLQKSGAALKEIGDALSSMTRGEAETDDANVQPRMNLVAEPRINLTDRSISHAECQSGTKANSQAQMDTPEQIFEDAEEFASGPDLAQIANLKPFSTTQDLPSPGIEIYSTAPSTPGLSWGTDPSPRNSVSATPTDQRTISGGSLRNFEPDPETDNTEMGVEATINEVSVSKSVDNDSNNARPIVESTQIGCPESLRTVGSDDQSQPVLSEQTKTEKAQVPEATATDRRCDDDASATETSSCTEKLGAEPSPEPPELCGLPPADSPTGNIREEPTEQDTSLVSESTSAPATRGADKAALGVDEAFGPANLWGIVASDEAKAAVPVFESQPSLQREEDESLGPVHLWGILRREEDGSVGPVHLWGILRREQVSAREVPVPRVVTAPEKIFVAEVTAQEHVKEEPAAEEPSLDSAVQEEAALEEFIPVEAVPERTVQEEPTPEQIISKELAPKESAQEEPVPENLLVEESAGKDTVHEAPVTEDVVPEETIRDVPDTALQEDGVPEEPIPEVAVAGNGIGNESLGPVSLWGILRNDETTIAPEVEAEAEDDSEWVVVEPDTYTSIGSAHSETAEVEVAADSAEKVLPDVSQTPVALVESFVDQENADTELPADQPHAEGADESANALGIADGKLGGGDGNLASVEDGPAEERRDFGTDGADISLPESAAVAVGTELNDNPTSVPDEVGDATSRDRSVTEEPEVPEQDAVTESENRARVEATQNVQPDSHAVLPVVESHEAAENVVENQIDEDDSAVVPPTPDVDEIPNSTTRNDADVVQSQVVIAPSMVEEAVEVVEAEEHKIAASDIEATASVVAEEEATVNLNKQLISSSGAAEPSDTREADNKVTQEENALGVQIHDDAAGFKGDSGSEIENLEPEVSDDKPAVAPEISVQDFATTAPDHPLVTDDVALSDTAGDAGQQTSEPRPDGSLLNQATSRSTLNPAYLAPSPGPSPRASIASVSVSDWSDVQSAVNASRDSVDTAYRASFEARETAVRAPSPETCPSRPQTAGFLGLRESRLVEVGLRGALGDSRRRRLSLPLQNLELVQDTTTASGQVTLVEPSTTSSVAGDNVKKPKKKTLRNKKDEQEKGVDEPAVLPRVMMLVAGVFALGKVLKGSSH</sequence>
<name>A0AAV9H4I9_9PEZI</name>
<evidence type="ECO:0000313" key="3">
    <source>
        <dbReference type="Proteomes" id="UP001321760"/>
    </source>
</evidence>
<feature type="region of interest" description="Disordered" evidence="1">
    <location>
        <begin position="1535"/>
        <end position="1667"/>
    </location>
</feature>
<feature type="region of interest" description="Disordered" evidence="1">
    <location>
        <begin position="1454"/>
        <end position="1482"/>
    </location>
</feature>